<evidence type="ECO:0008006" key="4">
    <source>
        <dbReference type="Google" id="ProtNLM"/>
    </source>
</evidence>
<protein>
    <recommendedName>
        <fullName evidence="4">Leucine rich repeats-containing protein</fullName>
    </recommendedName>
</protein>
<dbReference type="VEuPathDB" id="GiardiaDB:SS50377_26346"/>
<dbReference type="AlphaFoldDB" id="V6LVQ5"/>
<gene>
    <name evidence="1" type="ORF">SS50377_12186</name>
    <name evidence="2" type="ORF">SS50377_26346</name>
</gene>
<proteinExistence type="predicted"/>
<keyword evidence="3" id="KW-1185">Reference proteome</keyword>
<evidence type="ECO:0000313" key="1">
    <source>
        <dbReference type="EMBL" id="EST47786.1"/>
    </source>
</evidence>
<name>V6LVQ5_9EUKA</name>
<dbReference type="Gene3D" id="3.80.10.10">
    <property type="entry name" value="Ribonuclease Inhibitor"/>
    <property type="match status" value="1"/>
</dbReference>
<dbReference type="InterPro" id="IPR032675">
    <property type="entry name" value="LRR_dom_sf"/>
</dbReference>
<evidence type="ECO:0000313" key="3">
    <source>
        <dbReference type="Proteomes" id="UP000018208"/>
    </source>
</evidence>
<reference evidence="2" key="2">
    <citation type="submission" date="2020-12" db="EMBL/GenBank/DDBJ databases">
        <title>New Spironucleus salmonicida genome in near-complete chromosomes.</title>
        <authorList>
            <person name="Xu F."/>
            <person name="Kurt Z."/>
            <person name="Jimenez-Gonzalez A."/>
            <person name="Astvaldsson A."/>
            <person name="Andersson J.O."/>
            <person name="Svard S.G."/>
        </authorList>
    </citation>
    <scope>NUCLEOTIDE SEQUENCE</scope>
    <source>
        <strain evidence="2">ATCC 50377</strain>
    </source>
</reference>
<dbReference type="SUPFAM" id="SSF52058">
    <property type="entry name" value="L domain-like"/>
    <property type="match status" value="1"/>
</dbReference>
<organism evidence="1">
    <name type="scientific">Spironucleus salmonicida</name>
    <dbReference type="NCBI Taxonomy" id="348837"/>
    <lineage>
        <taxon>Eukaryota</taxon>
        <taxon>Metamonada</taxon>
        <taxon>Diplomonadida</taxon>
        <taxon>Hexamitidae</taxon>
        <taxon>Hexamitinae</taxon>
        <taxon>Spironucleus</taxon>
    </lineage>
</organism>
<reference evidence="1 2" key="1">
    <citation type="journal article" date="2014" name="PLoS Genet.">
        <title>The Genome of Spironucleus salmonicida Highlights a Fish Pathogen Adapted to Fluctuating Environments.</title>
        <authorList>
            <person name="Xu F."/>
            <person name="Jerlstrom-Hultqvist J."/>
            <person name="Einarsson E."/>
            <person name="Astvaldsson A."/>
            <person name="Svard S.G."/>
            <person name="Andersson J.O."/>
        </authorList>
    </citation>
    <scope>NUCLEOTIDE SEQUENCE</scope>
    <source>
        <strain evidence="2">ATCC 50377</strain>
    </source>
</reference>
<dbReference type="Proteomes" id="UP000018208">
    <property type="component" value="Unassembled WGS sequence"/>
</dbReference>
<dbReference type="EMBL" id="KI546035">
    <property type="protein sequence ID" value="EST47786.1"/>
    <property type="molecule type" value="Genomic_DNA"/>
</dbReference>
<sequence>MVFKNDFIPNYLEKLFLRTCKYININLQYCKVLQIINIDCCEELKIQNGIIPSQLRILQANKIQNLKLCVKNCIKLEEIHLDQSSEIKIDGLPPNLLYFSAQNSNITGVNIANSLLLEKLYLTNCQQYKQEPIYFNPTNTKLTSLNVPGTNILLTSALLPDTLIQADFSNSNIKHLDLTIAESLQVLKCRNSDNLRFSNSFIPTFVFSLQLIHCNVQNLDLRNCSQLKTFILIQKQQIQLVNDYIPYCVKYLNIGDNVISQLNLTQFNSLTDLTITASQISLFKGFLPANMQKLEIHESVININLQQQKWPFIIENISSDIAFTNNFIPFWFEDHYRSNTRYRNIRFKILLDIQAMIQQINTVQFEVESEIAKCNRFIF</sequence>
<evidence type="ECO:0000313" key="2">
    <source>
        <dbReference type="EMBL" id="KAH0572137.1"/>
    </source>
</evidence>
<dbReference type="EMBL" id="AUWU02000006">
    <property type="protein sequence ID" value="KAH0572137.1"/>
    <property type="molecule type" value="Genomic_DNA"/>
</dbReference>
<accession>V6LVQ5</accession>